<keyword evidence="17" id="KW-1185">Reference proteome</keyword>
<proteinExistence type="inferred from homology"/>
<feature type="coiled-coil region" evidence="14">
    <location>
        <begin position="509"/>
        <end position="547"/>
    </location>
</feature>
<evidence type="ECO:0000256" key="9">
    <source>
        <dbReference type="ARBA" id="ARBA00023136"/>
    </source>
</evidence>
<keyword evidence="12 13" id="KW-0407">Ion channel</keyword>
<evidence type="ECO:0000256" key="14">
    <source>
        <dbReference type="SAM" id="Coils"/>
    </source>
</evidence>
<evidence type="ECO:0000256" key="6">
    <source>
        <dbReference type="ARBA" id="ARBA00022989"/>
    </source>
</evidence>
<keyword evidence="6 15" id="KW-1133">Transmembrane helix</keyword>
<organism evidence="16 17">
    <name type="scientific">Ditylenchus destructor</name>
    <dbReference type="NCBI Taxonomy" id="166010"/>
    <lineage>
        <taxon>Eukaryota</taxon>
        <taxon>Metazoa</taxon>
        <taxon>Ecdysozoa</taxon>
        <taxon>Nematoda</taxon>
        <taxon>Chromadorea</taxon>
        <taxon>Rhabditida</taxon>
        <taxon>Tylenchina</taxon>
        <taxon>Tylenchomorpha</taxon>
        <taxon>Sphaerularioidea</taxon>
        <taxon>Anguinidae</taxon>
        <taxon>Anguininae</taxon>
        <taxon>Ditylenchus</taxon>
    </lineage>
</organism>
<feature type="transmembrane region" description="Helical" evidence="15">
    <location>
        <begin position="460"/>
        <end position="487"/>
    </location>
</feature>
<keyword evidence="4 13" id="KW-0894">Sodium channel</keyword>
<dbReference type="Proteomes" id="UP001201812">
    <property type="component" value="Unassembled WGS sequence"/>
</dbReference>
<evidence type="ECO:0000256" key="7">
    <source>
        <dbReference type="ARBA" id="ARBA00023053"/>
    </source>
</evidence>
<dbReference type="InterPro" id="IPR001873">
    <property type="entry name" value="ENaC"/>
</dbReference>
<dbReference type="Gene3D" id="1.10.287.770">
    <property type="entry name" value="YojJ-like"/>
    <property type="match status" value="1"/>
</dbReference>
<keyword evidence="5 13" id="KW-0812">Transmembrane</keyword>
<dbReference type="EMBL" id="JAKKPZ010000028">
    <property type="protein sequence ID" value="KAI1709940.1"/>
    <property type="molecule type" value="Genomic_DNA"/>
</dbReference>
<keyword evidence="8 13" id="KW-0406">Ion transport</keyword>
<dbReference type="PANTHER" id="PTHR11690">
    <property type="entry name" value="AMILORIDE-SENSITIVE SODIUM CHANNEL-RELATED"/>
    <property type="match status" value="1"/>
</dbReference>
<dbReference type="GO" id="GO:0005886">
    <property type="term" value="C:plasma membrane"/>
    <property type="evidence" value="ECO:0007669"/>
    <property type="project" value="TreeGrafter"/>
</dbReference>
<evidence type="ECO:0000313" key="17">
    <source>
        <dbReference type="Proteomes" id="UP001201812"/>
    </source>
</evidence>
<protein>
    <submittedName>
        <fullName evidence="16">Amiloride-sensitive sodium channel domain-containing protein</fullName>
    </submittedName>
</protein>
<evidence type="ECO:0000256" key="3">
    <source>
        <dbReference type="ARBA" id="ARBA00022448"/>
    </source>
</evidence>
<dbReference type="Pfam" id="PF00858">
    <property type="entry name" value="ASC"/>
    <property type="match status" value="1"/>
</dbReference>
<keyword evidence="10" id="KW-0325">Glycoprotein</keyword>
<dbReference type="Gene3D" id="2.60.470.10">
    <property type="entry name" value="Acid-sensing ion channels like domains"/>
    <property type="match status" value="1"/>
</dbReference>
<keyword evidence="3 13" id="KW-0813">Transport</keyword>
<evidence type="ECO:0000256" key="4">
    <source>
        <dbReference type="ARBA" id="ARBA00022461"/>
    </source>
</evidence>
<evidence type="ECO:0000313" key="16">
    <source>
        <dbReference type="EMBL" id="KAI1709940.1"/>
    </source>
</evidence>
<feature type="transmembrane region" description="Helical" evidence="15">
    <location>
        <begin position="38"/>
        <end position="59"/>
    </location>
</feature>
<dbReference type="GO" id="GO:0015280">
    <property type="term" value="F:ligand-gated sodium channel activity"/>
    <property type="evidence" value="ECO:0007669"/>
    <property type="project" value="TreeGrafter"/>
</dbReference>
<evidence type="ECO:0000256" key="11">
    <source>
        <dbReference type="ARBA" id="ARBA00023201"/>
    </source>
</evidence>
<dbReference type="PANTHER" id="PTHR11690:SF248">
    <property type="entry name" value="PICKPOCKET 17, ISOFORM A"/>
    <property type="match status" value="1"/>
</dbReference>
<evidence type="ECO:0000256" key="5">
    <source>
        <dbReference type="ARBA" id="ARBA00022692"/>
    </source>
</evidence>
<comment type="subcellular location">
    <subcellularLocation>
        <location evidence="1">Membrane</location>
        <topology evidence="1">Multi-pass membrane protein</topology>
    </subcellularLocation>
</comment>
<keyword evidence="14" id="KW-0175">Coiled coil</keyword>
<sequence>MARGTKNSLKFLLRDFAEWTTIPGPIQIVYALNSLFRMLWVVIWLGLFGVFVYQVFLIVQKVITFPSEIRVSVNFMSRRFPVVTICNQNPYKYDVIRSNPNFSDIAVLMNDYQRMVASRYGDISDDHFGFNIVNTRLQKEMWAQKALILLANQIPEEIRRQATYSFEEFFRFCYFNNVPCMGANFTSYLDATYGTCYQFNVPNTTDFQTYRAGSLFGLRTLLLPKQVDPGGNRIYLPTTTLSGVVIRVEHQDKDPAMDSFGLNCPVGREVMVTMELAETTLMKKPYGQCVDNIKGSFNYYPNKVYTLQTCLRSCRQNRAINFCDCADPRYNKPDNISYCDVTQIQCLFGLESQSVNNTFSPIRDCGCHPPCEEYNIITLISQATFPANSFNVLNGPGLDYKYSCGNPNSFFGGDKKRCIQWYKQNSLVLNIWYDGLDFESNDQTPTYTITQASNDLGGQMGVWLGVSVISVIEFIALLIMVCLYIAYGRRVQINPTPQELNQDVRYRNIQQLKEELNKHEIIDKRVKEQIDKANRDAEVRRVELQCQIGHAKEMAERANGQYQSAQTAALGGGAKEKAALANAKAIANCTNRHLQQLQDRLNEL</sequence>
<keyword evidence="7" id="KW-0915">Sodium</keyword>
<evidence type="ECO:0000256" key="13">
    <source>
        <dbReference type="RuleBase" id="RU000679"/>
    </source>
</evidence>
<accession>A0AAD4N040</accession>
<name>A0AAD4N040_9BILA</name>
<keyword evidence="11 13" id="KW-0739">Sodium transport</keyword>
<evidence type="ECO:0000256" key="12">
    <source>
        <dbReference type="ARBA" id="ARBA00023303"/>
    </source>
</evidence>
<comment type="caution">
    <text evidence="16">The sequence shown here is derived from an EMBL/GenBank/DDBJ whole genome shotgun (WGS) entry which is preliminary data.</text>
</comment>
<evidence type="ECO:0000256" key="2">
    <source>
        <dbReference type="ARBA" id="ARBA00007193"/>
    </source>
</evidence>
<comment type="similarity">
    <text evidence="2 13">Belongs to the amiloride-sensitive sodium channel (TC 1.A.6) family.</text>
</comment>
<evidence type="ECO:0000256" key="8">
    <source>
        <dbReference type="ARBA" id="ARBA00023065"/>
    </source>
</evidence>
<reference evidence="16" key="1">
    <citation type="submission" date="2022-01" db="EMBL/GenBank/DDBJ databases">
        <title>Genome Sequence Resource for Two Populations of Ditylenchus destructor, the Migratory Endoparasitic Phytonematode.</title>
        <authorList>
            <person name="Zhang H."/>
            <person name="Lin R."/>
            <person name="Xie B."/>
        </authorList>
    </citation>
    <scope>NUCLEOTIDE SEQUENCE</scope>
    <source>
        <strain evidence="16">BazhouSP</strain>
    </source>
</reference>
<keyword evidence="9 15" id="KW-0472">Membrane</keyword>
<dbReference type="AlphaFoldDB" id="A0AAD4N040"/>
<evidence type="ECO:0000256" key="15">
    <source>
        <dbReference type="SAM" id="Phobius"/>
    </source>
</evidence>
<evidence type="ECO:0000256" key="10">
    <source>
        <dbReference type="ARBA" id="ARBA00023180"/>
    </source>
</evidence>
<evidence type="ECO:0000256" key="1">
    <source>
        <dbReference type="ARBA" id="ARBA00004141"/>
    </source>
</evidence>
<gene>
    <name evidence="16" type="ORF">DdX_10948</name>
</gene>
<dbReference type="PRINTS" id="PR01078">
    <property type="entry name" value="AMINACHANNEL"/>
</dbReference>